<evidence type="ECO:0000313" key="4">
    <source>
        <dbReference type="Proteomes" id="UP001596098"/>
    </source>
</evidence>
<evidence type="ECO:0000259" key="2">
    <source>
        <dbReference type="PROSITE" id="PS51186"/>
    </source>
</evidence>
<dbReference type="PANTHER" id="PTHR13947:SF37">
    <property type="entry name" value="LD18367P"/>
    <property type="match status" value="1"/>
</dbReference>
<dbReference type="InterPro" id="IPR016181">
    <property type="entry name" value="Acyl_CoA_acyltransferase"/>
</dbReference>
<evidence type="ECO:0000256" key="1">
    <source>
        <dbReference type="ARBA" id="ARBA00022679"/>
    </source>
</evidence>
<dbReference type="Proteomes" id="UP001596098">
    <property type="component" value="Unassembled WGS sequence"/>
</dbReference>
<feature type="domain" description="N-acetyltransferase" evidence="2">
    <location>
        <begin position="1"/>
        <end position="147"/>
    </location>
</feature>
<accession>A0ABW1QVH8</accession>
<dbReference type="SUPFAM" id="SSF55729">
    <property type="entry name" value="Acyl-CoA N-acyltransferases (Nat)"/>
    <property type="match status" value="1"/>
</dbReference>
<dbReference type="GO" id="GO:0016746">
    <property type="term" value="F:acyltransferase activity"/>
    <property type="evidence" value="ECO:0007669"/>
    <property type="project" value="UniProtKB-KW"/>
</dbReference>
<dbReference type="Gene3D" id="3.40.630.30">
    <property type="match status" value="1"/>
</dbReference>
<name>A0ABW1QVH8_9ACTN</name>
<reference evidence="4" key="1">
    <citation type="journal article" date="2019" name="Int. J. Syst. Evol. Microbiol.">
        <title>The Global Catalogue of Microorganisms (GCM) 10K type strain sequencing project: providing services to taxonomists for standard genome sequencing and annotation.</title>
        <authorList>
            <consortium name="The Broad Institute Genomics Platform"/>
            <consortium name="The Broad Institute Genome Sequencing Center for Infectious Disease"/>
            <person name="Wu L."/>
            <person name="Ma J."/>
        </authorList>
    </citation>
    <scope>NUCLEOTIDE SEQUENCE [LARGE SCALE GENOMIC DNA]</scope>
    <source>
        <strain evidence="4">DFY28</strain>
    </source>
</reference>
<organism evidence="3 4">
    <name type="scientific">Nocardioides yefusunii</name>
    <dbReference type="NCBI Taxonomy" id="2500546"/>
    <lineage>
        <taxon>Bacteria</taxon>
        <taxon>Bacillati</taxon>
        <taxon>Actinomycetota</taxon>
        <taxon>Actinomycetes</taxon>
        <taxon>Propionibacteriales</taxon>
        <taxon>Nocardioidaceae</taxon>
        <taxon>Nocardioides</taxon>
    </lineage>
</organism>
<keyword evidence="1 3" id="KW-0808">Transferase</keyword>
<dbReference type="Pfam" id="PF00583">
    <property type="entry name" value="Acetyltransf_1"/>
    <property type="match status" value="1"/>
</dbReference>
<dbReference type="InterPro" id="IPR050769">
    <property type="entry name" value="NAT_camello-type"/>
</dbReference>
<proteinExistence type="predicted"/>
<dbReference type="PANTHER" id="PTHR13947">
    <property type="entry name" value="GNAT FAMILY N-ACETYLTRANSFERASE"/>
    <property type="match status" value="1"/>
</dbReference>
<dbReference type="RefSeq" id="WP_206611364.1">
    <property type="nucleotide sequence ID" value="NZ_CP034929.1"/>
</dbReference>
<dbReference type="PROSITE" id="PS51186">
    <property type="entry name" value="GNAT"/>
    <property type="match status" value="1"/>
</dbReference>
<gene>
    <name evidence="3" type="ORF">ACFPWU_05125</name>
</gene>
<comment type="caution">
    <text evidence="3">The sequence shown here is derived from an EMBL/GenBank/DDBJ whole genome shotgun (WGS) entry which is preliminary data.</text>
</comment>
<evidence type="ECO:0000313" key="3">
    <source>
        <dbReference type="EMBL" id="MFC6153043.1"/>
    </source>
</evidence>
<keyword evidence="4" id="KW-1185">Reference proteome</keyword>
<dbReference type="EMBL" id="JBHSQI010000002">
    <property type="protein sequence ID" value="MFC6153043.1"/>
    <property type="molecule type" value="Genomic_DNA"/>
</dbReference>
<protein>
    <submittedName>
        <fullName evidence="3">GNAT family N-acetyltransferase</fullName>
        <ecNumber evidence="3">2.3.-.-</ecNumber>
    </submittedName>
</protein>
<keyword evidence="3" id="KW-0012">Acyltransferase</keyword>
<sequence>MEDAYGVSEWLDDRGPLLPLFALADDSPEQVSGYLGSGRVWVARAPDGAVVGHVQAIPRDDRVWEVSSTAVLETARRRGVGSALARTAVEAARAQGIGRLVVATATCDVANLAFHQRCGYRMTHVVRDVFTPANGYPESVVDGIELRDQIWFDQML</sequence>
<dbReference type="InterPro" id="IPR000182">
    <property type="entry name" value="GNAT_dom"/>
</dbReference>
<dbReference type="CDD" id="cd04301">
    <property type="entry name" value="NAT_SF"/>
    <property type="match status" value="1"/>
</dbReference>
<dbReference type="EC" id="2.3.-.-" evidence="3"/>